<gene>
    <name evidence="1" type="ORF">E0F88_08940</name>
</gene>
<name>A0A4R5DPU8_9BACT</name>
<dbReference type="AlphaFoldDB" id="A0A4R5DPU8"/>
<protein>
    <submittedName>
        <fullName evidence="1">Uncharacterized protein</fullName>
    </submittedName>
</protein>
<proteinExistence type="predicted"/>
<accession>A0A4R5DPU8</accession>
<evidence type="ECO:0000313" key="2">
    <source>
        <dbReference type="Proteomes" id="UP000294850"/>
    </source>
</evidence>
<organism evidence="1 2">
    <name type="scientific">Dyadobacter psychrotolerans</name>
    <dbReference type="NCBI Taxonomy" id="2541721"/>
    <lineage>
        <taxon>Bacteria</taxon>
        <taxon>Pseudomonadati</taxon>
        <taxon>Bacteroidota</taxon>
        <taxon>Cytophagia</taxon>
        <taxon>Cytophagales</taxon>
        <taxon>Spirosomataceae</taxon>
        <taxon>Dyadobacter</taxon>
    </lineage>
</organism>
<keyword evidence="2" id="KW-1185">Reference proteome</keyword>
<dbReference type="RefSeq" id="WP_131957896.1">
    <property type="nucleotide sequence ID" value="NZ_SMFL01000003.1"/>
</dbReference>
<reference evidence="1 2" key="1">
    <citation type="submission" date="2019-03" db="EMBL/GenBank/DDBJ databases">
        <title>Dyadobacter AR-3-6 sp. nov., isolated from arctic soil.</title>
        <authorList>
            <person name="Chaudhary D.K."/>
        </authorList>
    </citation>
    <scope>NUCLEOTIDE SEQUENCE [LARGE SCALE GENOMIC DNA]</scope>
    <source>
        <strain evidence="1 2">AR-3-6</strain>
    </source>
</reference>
<sequence>MSLEERLDQLELKLIEQQIRIDSISAKLDEVSMELDITLKACEKMEARREEDLKKILPLLIQANAVAIGQETFLLRLN</sequence>
<comment type="caution">
    <text evidence="1">The sequence shown here is derived from an EMBL/GenBank/DDBJ whole genome shotgun (WGS) entry which is preliminary data.</text>
</comment>
<evidence type="ECO:0000313" key="1">
    <source>
        <dbReference type="EMBL" id="TDE16362.1"/>
    </source>
</evidence>
<dbReference type="Proteomes" id="UP000294850">
    <property type="component" value="Unassembled WGS sequence"/>
</dbReference>
<dbReference type="EMBL" id="SMFL01000003">
    <property type="protein sequence ID" value="TDE16362.1"/>
    <property type="molecule type" value="Genomic_DNA"/>
</dbReference>